<accession>A0A2R6WKX1</accession>
<evidence type="ECO:0000313" key="1">
    <source>
        <dbReference type="EMBL" id="PTQ34508.1"/>
    </source>
</evidence>
<proteinExistence type="predicted"/>
<reference evidence="2" key="1">
    <citation type="journal article" date="2017" name="Cell">
        <title>Insights into land plant evolution garnered from the Marchantia polymorpha genome.</title>
        <authorList>
            <person name="Bowman J.L."/>
            <person name="Kohchi T."/>
            <person name="Yamato K.T."/>
            <person name="Jenkins J."/>
            <person name="Shu S."/>
            <person name="Ishizaki K."/>
            <person name="Yamaoka S."/>
            <person name="Nishihama R."/>
            <person name="Nakamura Y."/>
            <person name="Berger F."/>
            <person name="Adam C."/>
            <person name="Aki S.S."/>
            <person name="Althoff F."/>
            <person name="Araki T."/>
            <person name="Arteaga-Vazquez M.A."/>
            <person name="Balasubrmanian S."/>
            <person name="Barry K."/>
            <person name="Bauer D."/>
            <person name="Boehm C.R."/>
            <person name="Briginshaw L."/>
            <person name="Caballero-Perez J."/>
            <person name="Catarino B."/>
            <person name="Chen F."/>
            <person name="Chiyoda S."/>
            <person name="Chovatia M."/>
            <person name="Davies K.M."/>
            <person name="Delmans M."/>
            <person name="Demura T."/>
            <person name="Dierschke T."/>
            <person name="Dolan L."/>
            <person name="Dorantes-Acosta A.E."/>
            <person name="Eklund D.M."/>
            <person name="Florent S.N."/>
            <person name="Flores-Sandoval E."/>
            <person name="Fujiyama A."/>
            <person name="Fukuzawa H."/>
            <person name="Galik B."/>
            <person name="Grimanelli D."/>
            <person name="Grimwood J."/>
            <person name="Grossniklaus U."/>
            <person name="Hamada T."/>
            <person name="Haseloff J."/>
            <person name="Hetherington A.J."/>
            <person name="Higo A."/>
            <person name="Hirakawa Y."/>
            <person name="Hundley H.N."/>
            <person name="Ikeda Y."/>
            <person name="Inoue K."/>
            <person name="Inoue S.I."/>
            <person name="Ishida S."/>
            <person name="Jia Q."/>
            <person name="Kakita M."/>
            <person name="Kanazawa T."/>
            <person name="Kawai Y."/>
            <person name="Kawashima T."/>
            <person name="Kennedy M."/>
            <person name="Kinose K."/>
            <person name="Kinoshita T."/>
            <person name="Kohara Y."/>
            <person name="Koide E."/>
            <person name="Komatsu K."/>
            <person name="Kopischke S."/>
            <person name="Kubo M."/>
            <person name="Kyozuka J."/>
            <person name="Lagercrantz U."/>
            <person name="Lin S.S."/>
            <person name="Lindquist E."/>
            <person name="Lipzen A.M."/>
            <person name="Lu C.W."/>
            <person name="De Luna E."/>
            <person name="Martienssen R.A."/>
            <person name="Minamino N."/>
            <person name="Mizutani M."/>
            <person name="Mizutani M."/>
            <person name="Mochizuki N."/>
            <person name="Monte I."/>
            <person name="Mosher R."/>
            <person name="Nagasaki H."/>
            <person name="Nakagami H."/>
            <person name="Naramoto S."/>
            <person name="Nishitani K."/>
            <person name="Ohtani M."/>
            <person name="Okamoto T."/>
            <person name="Okumura M."/>
            <person name="Phillips J."/>
            <person name="Pollak B."/>
            <person name="Reinders A."/>
            <person name="Rovekamp M."/>
            <person name="Sano R."/>
            <person name="Sawa S."/>
            <person name="Schmid M.W."/>
            <person name="Shirakawa M."/>
            <person name="Solano R."/>
            <person name="Spunde A."/>
            <person name="Suetsugu N."/>
            <person name="Sugano S."/>
            <person name="Sugiyama A."/>
            <person name="Sun R."/>
            <person name="Suzuki Y."/>
            <person name="Takenaka M."/>
            <person name="Takezawa D."/>
            <person name="Tomogane H."/>
            <person name="Tsuzuki M."/>
            <person name="Ueda T."/>
            <person name="Umeda M."/>
            <person name="Ward J.M."/>
            <person name="Watanabe Y."/>
            <person name="Yazaki K."/>
            <person name="Yokoyama R."/>
            <person name="Yoshitake Y."/>
            <person name="Yotsui I."/>
            <person name="Zachgo S."/>
            <person name="Schmutz J."/>
        </authorList>
    </citation>
    <scope>NUCLEOTIDE SEQUENCE [LARGE SCALE GENOMIC DNA]</scope>
    <source>
        <strain evidence="2">Tak-1</strain>
    </source>
</reference>
<name>A0A2R6WKX1_MARPO</name>
<dbReference type="AlphaFoldDB" id="A0A2R6WKX1"/>
<evidence type="ECO:0000313" key="2">
    <source>
        <dbReference type="Proteomes" id="UP000244005"/>
    </source>
</evidence>
<dbReference type="Proteomes" id="UP000244005">
    <property type="component" value="Unassembled WGS sequence"/>
</dbReference>
<organism evidence="1 2">
    <name type="scientific">Marchantia polymorpha</name>
    <name type="common">Common liverwort</name>
    <name type="synonym">Marchantia aquatica</name>
    <dbReference type="NCBI Taxonomy" id="3197"/>
    <lineage>
        <taxon>Eukaryota</taxon>
        <taxon>Viridiplantae</taxon>
        <taxon>Streptophyta</taxon>
        <taxon>Embryophyta</taxon>
        <taxon>Marchantiophyta</taxon>
        <taxon>Marchantiopsida</taxon>
        <taxon>Marchantiidae</taxon>
        <taxon>Marchantiales</taxon>
        <taxon>Marchantiaceae</taxon>
        <taxon>Marchantia</taxon>
    </lineage>
</organism>
<sequence length="79" mass="9076">MKRAVRSDRLTSLLPLVLVVKRTGCRLIDSRSAGLDCSSMQRRWRRHQPHRPHAQTMRICRKDLSSILDLTPNSAALLK</sequence>
<gene>
    <name evidence="1" type="ORF">MARPO_0079s0018</name>
</gene>
<protein>
    <submittedName>
        <fullName evidence="1">Uncharacterized protein</fullName>
    </submittedName>
</protein>
<keyword evidence="2" id="KW-1185">Reference proteome</keyword>
<dbReference type="Gramene" id="Mp8g15960.1">
    <property type="protein sequence ID" value="Mp8g15960.1.cds1"/>
    <property type="gene ID" value="Mp8g15960"/>
</dbReference>
<dbReference type="EMBL" id="KZ772751">
    <property type="protein sequence ID" value="PTQ34508.1"/>
    <property type="molecule type" value="Genomic_DNA"/>
</dbReference>